<feature type="domain" description="Type I restriction modification DNA specificity" evidence="4">
    <location>
        <begin position="216"/>
        <end position="386"/>
    </location>
</feature>
<dbReference type="Gene3D" id="1.10.287.1120">
    <property type="entry name" value="Bipartite methylase S protein"/>
    <property type="match status" value="1"/>
</dbReference>
<proteinExistence type="inferred from homology"/>
<dbReference type="AlphaFoldDB" id="A0A7W9BLQ6"/>
<dbReference type="PANTHER" id="PTHR30408:SF12">
    <property type="entry name" value="TYPE I RESTRICTION ENZYME MJAVIII SPECIFICITY SUBUNIT"/>
    <property type="match status" value="1"/>
</dbReference>
<gene>
    <name evidence="5" type="ORF">FHS72_002508</name>
</gene>
<accession>A0A7W9BLQ6</accession>
<dbReference type="GO" id="GO:0009307">
    <property type="term" value="P:DNA restriction-modification system"/>
    <property type="evidence" value="ECO:0007669"/>
    <property type="project" value="UniProtKB-KW"/>
</dbReference>
<evidence type="ECO:0000313" key="5">
    <source>
        <dbReference type="EMBL" id="MBB5722878.1"/>
    </source>
</evidence>
<dbReference type="RefSeq" id="WP_183529548.1">
    <property type="nucleotide sequence ID" value="NZ_JACIJM010000006.1"/>
</dbReference>
<dbReference type="EC" id="3.1.21.3" evidence="5"/>
<comment type="similarity">
    <text evidence="1">Belongs to the type-I restriction system S methylase family.</text>
</comment>
<dbReference type="SUPFAM" id="SSF116734">
    <property type="entry name" value="DNA methylase specificity domain"/>
    <property type="match status" value="2"/>
</dbReference>
<dbReference type="Proteomes" id="UP000535415">
    <property type="component" value="Unassembled WGS sequence"/>
</dbReference>
<dbReference type="InterPro" id="IPR052021">
    <property type="entry name" value="Type-I_RS_S_subunit"/>
</dbReference>
<feature type="domain" description="Type I restriction modification DNA specificity" evidence="4">
    <location>
        <begin position="14"/>
        <end position="189"/>
    </location>
</feature>
<keyword evidence="3" id="KW-0238">DNA-binding</keyword>
<dbReference type="EMBL" id="JACIJM010000006">
    <property type="protein sequence ID" value="MBB5722878.1"/>
    <property type="molecule type" value="Genomic_DNA"/>
</dbReference>
<evidence type="ECO:0000256" key="2">
    <source>
        <dbReference type="ARBA" id="ARBA00022747"/>
    </source>
</evidence>
<evidence type="ECO:0000256" key="1">
    <source>
        <dbReference type="ARBA" id="ARBA00010923"/>
    </source>
</evidence>
<organism evidence="5 6">
    <name type="scientific">Yoonia ponticola</name>
    <dbReference type="NCBI Taxonomy" id="1524255"/>
    <lineage>
        <taxon>Bacteria</taxon>
        <taxon>Pseudomonadati</taxon>
        <taxon>Pseudomonadota</taxon>
        <taxon>Alphaproteobacteria</taxon>
        <taxon>Rhodobacterales</taxon>
        <taxon>Paracoccaceae</taxon>
        <taxon>Yoonia</taxon>
    </lineage>
</organism>
<evidence type="ECO:0000313" key="6">
    <source>
        <dbReference type="Proteomes" id="UP000535415"/>
    </source>
</evidence>
<keyword evidence="6" id="KW-1185">Reference proteome</keyword>
<dbReference type="InterPro" id="IPR000055">
    <property type="entry name" value="Restrct_endonuc_typeI_TRD"/>
</dbReference>
<evidence type="ECO:0000259" key="4">
    <source>
        <dbReference type="Pfam" id="PF01420"/>
    </source>
</evidence>
<name>A0A7W9BLQ6_9RHOB</name>
<dbReference type="Gene3D" id="3.90.220.20">
    <property type="entry name" value="DNA methylase specificity domains"/>
    <property type="match status" value="2"/>
</dbReference>
<protein>
    <submittedName>
        <fullName evidence="5">Type I restriction enzyme S subunit</fullName>
        <ecNumber evidence="5">3.1.21.3</ecNumber>
    </submittedName>
</protein>
<comment type="caution">
    <text evidence="5">The sequence shown here is derived from an EMBL/GenBank/DDBJ whole genome shotgun (WGS) entry which is preliminary data.</text>
</comment>
<dbReference type="GO" id="GO:0003677">
    <property type="term" value="F:DNA binding"/>
    <property type="evidence" value="ECO:0007669"/>
    <property type="project" value="UniProtKB-KW"/>
</dbReference>
<keyword evidence="5" id="KW-0378">Hydrolase</keyword>
<keyword evidence="2" id="KW-0680">Restriction system</keyword>
<dbReference type="InterPro" id="IPR044946">
    <property type="entry name" value="Restrct_endonuc_typeI_TRD_sf"/>
</dbReference>
<reference evidence="5 6" key="1">
    <citation type="submission" date="2020-08" db="EMBL/GenBank/DDBJ databases">
        <title>Genomic Encyclopedia of Type Strains, Phase IV (KMG-IV): sequencing the most valuable type-strain genomes for metagenomic binning, comparative biology and taxonomic classification.</title>
        <authorList>
            <person name="Goeker M."/>
        </authorList>
    </citation>
    <scope>NUCLEOTIDE SEQUENCE [LARGE SCALE GENOMIC DNA]</scope>
    <source>
        <strain evidence="5 6">DSM 101064</strain>
    </source>
</reference>
<dbReference type="GO" id="GO:0009035">
    <property type="term" value="F:type I site-specific deoxyribonuclease activity"/>
    <property type="evidence" value="ECO:0007669"/>
    <property type="project" value="UniProtKB-EC"/>
</dbReference>
<sequence>MNVPALRFPEFSGEWEEKRIGDIARFKKGKGISKADIVENGALPCVRYGELYTTYGRMIQGVVSFTNVPIDELVMSEGGEILIPASGETANDIATATVLPFGGVAIGGDLNIVETFEDRFFVATHLSGQGKKHLARMAQGNSVVHLYKDQIASTAISLPSLPEQKKIAAFLGVVDAKIAALRDRRAGLERYKRGLMQALFSQTLRFTKDDGSAFPDWEEKRLGEVFSEVTDKVGQRDLKTYSISAGKGWVSQEEKFGKDISGQQNEKYTALGEGDFSYNKGNSKSYKYGCIYPNETGLTIGVPSVFISFRAREFETVRKFYAKLFDNHFLDRGLRRLISSGARMDGLLNVNKLEFFKLHVPYPHPDEQQKIADALSAVDAKITAVADQLTQMETFKKGLLQQMFV</sequence>
<evidence type="ECO:0000256" key="3">
    <source>
        <dbReference type="ARBA" id="ARBA00023125"/>
    </source>
</evidence>
<dbReference type="PANTHER" id="PTHR30408">
    <property type="entry name" value="TYPE-1 RESTRICTION ENZYME ECOKI SPECIFICITY PROTEIN"/>
    <property type="match status" value="1"/>
</dbReference>
<dbReference type="Pfam" id="PF01420">
    <property type="entry name" value="Methylase_S"/>
    <property type="match status" value="2"/>
</dbReference>